<keyword evidence="3" id="KW-1185">Reference proteome</keyword>
<dbReference type="InterPro" id="IPR011990">
    <property type="entry name" value="TPR-like_helical_dom_sf"/>
</dbReference>
<dbReference type="Proteomes" id="UP000289738">
    <property type="component" value="Chromosome B06"/>
</dbReference>
<feature type="compositionally biased region" description="Polar residues" evidence="1">
    <location>
        <begin position="37"/>
        <end position="50"/>
    </location>
</feature>
<feature type="region of interest" description="Disordered" evidence="1">
    <location>
        <begin position="232"/>
        <end position="253"/>
    </location>
</feature>
<proteinExistence type="predicted"/>
<comment type="caution">
    <text evidence="2">The sequence shown here is derived from an EMBL/GenBank/DDBJ whole genome shotgun (WGS) entry which is preliminary data.</text>
</comment>
<accession>A0A444YPN4</accession>
<dbReference type="Gene3D" id="1.25.40.10">
    <property type="entry name" value="Tetratricopeptide repeat domain"/>
    <property type="match status" value="1"/>
</dbReference>
<dbReference type="OrthoDB" id="439046at2759"/>
<evidence type="ECO:0000313" key="3">
    <source>
        <dbReference type="Proteomes" id="UP000289738"/>
    </source>
</evidence>
<sequence length="253" mass="27877">MGTGSQQLVLNVFFSYREPSSPEVEMVLQFSRTRSFASPRQNLPNSSNHRIPTKHDNKSCIPRSNVLKSLDRQVLVEYNEDGGEEKKRGNRELQTLVVGGGMGSDGGKICGGSGRVPDGSGWESNKTDAYYQTMIQANPNNVLLHGNYAKFLKEVCKDYPKAEEYLERAILANPGDATVLSLYADLIWQIEKDADRAEGYFDQAFKSTRDDCWDDEEAAAAERASEVNFVDEISGINTGSPSPTSSNESSVTS</sequence>
<feature type="region of interest" description="Disordered" evidence="1">
    <location>
        <begin position="37"/>
        <end position="58"/>
    </location>
</feature>
<dbReference type="Pfam" id="PF14559">
    <property type="entry name" value="TPR_19"/>
    <property type="match status" value="1"/>
</dbReference>
<dbReference type="EMBL" id="SDMP01000016">
    <property type="protein sequence ID" value="RYR03852.1"/>
    <property type="molecule type" value="Genomic_DNA"/>
</dbReference>
<organism evidence="2 3">
    <name type="scientific">Arachis hypogaea</name>
    <name type="common">Peanut</name>
    <dbReference type="NCBI Taxonomy" id="3818"/>
    <lineage>
        <taxon>Eukaryota</taxon>
        <taxon>Viridiplantae</taxon>
        <taxon>Streptophyta</taxon>
        <taxon>Embryophyta</taxon>
        <taxon>Tracheophyta</taxon>
        <taxon>Spermatophyta</taxon>
        <taxon>Magnoliopsida</taxon>
        <taxon>eudicotyledons</taxon>
        <taxon>Gunneridae</taxon>
        <taxon>Pentapetalae</taxon>
        <taxon>rosids</taxon>
        <taxon>fabids</taxon>
        <taxon>Fabales</taxon>
        <taxon>Fabaceae</taxon>
        <taxon>Papilionoideae</taxon>
        <taxon>50 kb inversion clade</taxon>
        <taxon>dalbergioids sensu lato</taxon>
        <taxon>Dalbergieae</taxon>
        <taxon>Pterocarpus clade</taxon>
        <taxon>Arachis</taxon>
    </lineage>
</organism>
<dbReference type="SUPFAM" id="SSF48452">
    <property type="entry name" value="TPR-like"/>
    <property type="match status" value="1"/>
</dbReference>
<dbReference type="AlphaFoldDB" id="A0A444YPN4"/>
<dbReference type="PANTHER" id="PTHR26312">
    <property type="entry name" value="TETRATRICOPEPTIDE REPEAT PROTEIN 5"/>
    <property type="match status" value="1"/>
</dbReference>
<evidence type="ECO:0000313" key="2">
    <source>
        <dbReference type="EMBL" id="RYR03852.1"/>
    </source>
</evidence>
<evidence type="ECO:0000256" key="1">
    <source>
        <dbReference type="SAM" id="MobiDB-lite"/>
    </source>
</evidence>
<dbReference type="PANTHER" id="PTHR26312:SF215">
    <property type="entry name" value="TPR REPEAT PROTEIN"/>
    <property type="match status" value="1"/>
</dbReference>
<feature type="compositionally biased region" description="Low complexity" evidence="1">
    <location>
        <begin position="234"/>
        <end position="253"/>
    </location>
</feature>
<name>A0A444YPN4_ARAHY</name>
<gene>
    <name evidence="2" type="ORF">Ahy_B06g083232</name>
</gene>
<reference evidence="2 3" key="1">
    <citation type="submission" date="2019-01" db="EMBL/GenBank/DDBJ databases">
        <title>Sequencing of cultivated peanut Arachis hypogaea provides insights into genome evolution and oil improvement.</title>
        <authorList>
            <person name="Chen X."/>
        </authorList>
    </citation>
    <scope>NUCLEOTIDE SEQUENCE [LARGE SCALE GENOMIC DNA]</scope>
    <source>
        <strain evidence="3">cv. Fuhuasheng</strain>
        <tissue evidence="2">Leaves</tissue>
    </source>
</reference>
<protein>
    <submittedName>
        <fullName evidence="2">Uncharacterized protein</fullName>
    </submittedName>
</protein>